<gene>
    <name evidence="1" type="ORF">NM208_g8353</name>
</gene>
<name>A0ACC1S5X8_9HYPO</name>
<reference evidence="1" key="1">
    <citation type="submission" date="2022-08" db="EMBL/GenBank/DDBJ databases">
        <title>Genome Sequence of Fusarium decemcellulare.</title>
        <authorList>
            <person name="Buettner E."/>
        </authorList>
    </citation>
    <scope>NUCLEOTIDE SEQUENCE</scope>
    <source>
        <strain evidence="1">Babe19</strain>
    </source>
</reference>
<organism evidence="1 2">
    <name type="scientific">Fusarium decemcellulare</name>
    <dbReference type="NCBI Taxonomy" id="57161"/>
    <lineage>
        <taxon>Eukaryota</taxon>
        <taxon>Fungi</taxon>
        <taxon>Dikarya</taxon>
        <taxon>Ascomycota</taxon>
        <taxon>Pezizomycotina</taxon>
        <taxon>Sordariomycetes</taxon>
        <taxon>Hypocreomycetidae</taxon>
        <taxon>Hypocreales</taxon>
        <taxon>Nectriaceae</taxon>
        <taxon>Fusarium</taxon>
        <taxon>Fusarium decemcellulare species complex</taxon>
    </lineage>
</organism>
<evidence type="ECO:0000313" key="1">
    <source>
        <dbReference type="EMBL" id="KAJ3532636.1"/>
    </source>
</evidence>
<protein>
    <submittedName>
        <fullName evidence="1">Uncharacterized protein</fullName>
    </submittedName>
</protein>
<comment type="caution">
    <text evidence="1">The sequence shown here is derived from an EMBL/GenBank/DDBJ whole genome shotgun (WGS) entry which is preliminary data.</text>
</comment>
<keyword evidence="2" id="KW-1185">Reference proteome</keyword>
<proteinExistence type="predicted"/>
<dbReference type="EMBL" id="JANRMS010000942">
    <property type="protein sequence ID" value="KAJ3532636.1"/>
    <property type="molecule type" value="Genomic_DNA"/>
</dbReference>
<sequence>MGQRTFTVIPAIAQGGSPPPPMTSRAAKRRYKQANRMPRRSRSEERREERRLQDRIREEQAAEVAEVNRAKARRKRRMAEAKKGQLKEETRRERIRRGLPPQPTSPTQNILTSFLQGKTNPIPQVSDQPTRSTPGEEATGTHHQGAYPGASAPGEMSSSVCTTQRVRSEINNEVASISGIRQPRGSPVVQERGEDHGPKSPSPSLGSGRVSFSPFLNTPDRASCRDSSSLPSTASWNSPFLSSADPDPPTSAQQPPPAASPVSEERGLPEAPDATSLPSPWRLKLRSSRPASPAPRGLRSADGPAIGDSFSSFSSDFPTISQIAEMCGKPQDQPAAARPPSSSNPRMPDGLDSDVLLQFPSLSQQARELELDDVETPLPRLCNGPTASSTIDDTPVIIVLSSEAGLLPDDNAVASHKSPASTRTRWPPKRVPRQNICKLRDPSPCTEQSARRESHKAGAGCVMKLDVPLSSQTVAILAHHGEDTSEPSSSLRGPSQDLGSTR</sequence>
<accession>A0ACC1S5X8</accession>
<evidence type="ECO:0000313" key="2">
    <source>
        <dbReference type="Proteomes" id="UP001148629"/>
    </source>
</evidence>
<dbReference type="Proteomes" id="UP001148629">
    <property type="component" value="Unassembled WGS sequence"/>
</dbReference>